<feature type="transmembrane region" description="Helical" evidence="8">
    <location>
        <begin position="235"/>
        <end position="266"/>
    </location>
</feature>
<dbReference type="PANTHER" id="PTHR30472">
    <property type="entry name" value="FERRIC ENTEROBACTIN TRANSPORT SYSTEM PERMEASE PROTEIN"/>
    <property type="match status" value="1"/>
</dbReference>
<keyword evidence="3" id="KW-0813">Transport</keyword>
<keyword evidence="7 8" id="KW-0472">Membrane</keyword>
<dbReference type="Proteomes" id="UP001275436">
    <property type="component" value="Unassembled WGS sequence"/>
</dbReference>
<evidence type="ECO:0000256" key="5">
    <source>
        <dbReference type="ARBA" id="ARBA00022692"/>
    </source>
</evidence>
<dbReference type="EMBL" id="BSKO01000001">
    <property type="protein sequence ID" value="GLO65164.1"/>
    <property type="molecule type" value="Genomic_DNA"/>
</dbReference>
<keyword evidence="6 8" id="KW-1133">Transmembrane helix</keyword>
<dbReference type="RefSeq" id="WP_317957779.1">
    <property type="nucleotide sequence ID" value="NZ_BSKO01000001.1"/>
</dbReference>
<feature type="transmembrane region" description="Helical" evidence="8">
    <location>
        <begin position="62"/>
        <end position="82"/>
    </location>
</feature>
<name>A0ABQ5THW6_9BACI</name>
<feature type="transmembrane region" description="Helical" evidence="8">
    <location>
        <begin position="311"/>
        <end position="328"/>
    </location>
</feature>
<keyword evidence="10" id="KW-1185">Reference proteome</keyword>
<evidence type="ECO:0000313" key="9">
    <source>
        <dbReference type="EMBL" id="GLO65164.1"/>
    </source>
</evidence>
<feature type="transmembrane region" description="Helical" evidence="8">
    <location>
        <begin position="195"/>
        <end position="214"/>
    </location>
</feature>
<feature type="transmembrane region" description="Helical" evidence="8">
    <location>
        <begin position="7"/>
        <end position="30"/>
    </location>
</feature>
<evidence type="ECO:0000313" key="10">
    <source>
        <dbReference type="Proteomes" id="UP001275436"/>
    </source>
</evidence>
<evidence type="ECO:0000256" key="8">
    <source>
        <dbReference type="SAM" id="Phobius"/>
    </source>
</evidence>
<feature type="transmembrane region" description="Helical" evidence="8">
    <location>
        <begin position="278"/>
        <end position="299"/>
    </location>
</feature>
<protein>
    <submittedName>
        <fullName evidence="9">Ferrichrome ABC transporter permease</fullName>
    </submittedName>
</protein>
<dbReference type="Gene3D" id="1.10.3470.10">
    <property type="entry name" value="ABC transporter involved in vitamin B12 uptake, BtuC"/>
    <property type="match status" value="1"/>
</dbReference>
<evidence type="ECO:0000256" key="3">
    <source>
        <dbReference type="ARBA" id="ARBA00022448"/>
    </source>
</evidence>
<dbReference type="Pfam" id="PF01032">
    <property type="entry name" value="FecCD"/>
    <property type="match status" value="1"/>
</dbReference>
<organism evidence="9 10">
    <name type="scientific">Oceanobacillus kimchii</name>
    <dbReference type="NCBI Taxonomy" id="746691"/>
    <lineage>
        <taxon>Bacteria</taxon>
        <taxon>Bacillati</taxon>
        <taxon>Bacillota</taxon>
        <taxon>Bacilli</taxon>
        <taxon>Bacillales</taxon>
        <taxon>Bacillaceae</taxon>
        <taxon>Oceanobacillus</taxon>
    </lineage>
</organism>
<gene>
    <name evidence="9" type="ORF">MACH08_09480</name>
</gene>
<comment type="similarity">
    <text evidence="2">Belongs to the binding-protein-dependent transport system permease family. FecCD subfamily.</text>
</comment>
<evidence type="ECO:0000256" key="2">
    <source>
        <dbReference type="ARBA" id="ARBA00007935"/>
    </source>
</evidence>
<proteinExistence type="inferred from homology"/>
<reference evidence="9 10" key="1">
    <citation type="submission" date="2023-02" db="EMBL/GenBank/DDBJ databases">
        <title>Oceanobacillus kimchii IFOP_LL358 isolated form Alexandrium catenella lab strain.</title>
        <authorList>
            <person name="Gajardo G."/>
            <person name="Ueki S."/>
            <person name="Maruyama F."/>
        </authorList>
    </citation>
    <scope>NUCLEOTIDE SEQUENCE [LARGE SCALE GENOMIC DNA]</scope>
    <source>
        <strain evidence="9 10">IFOP_LL358</strain>
    </source>
</reference>
<dbReference type="InterPro" id="IPR037294">
    <property type="entry name" value="ABC_BtuC-like"/>
</dbReference>
<dbReference type="InterPro" id="IPR000522">
    <property type="entry name" value="ABC_transptr_permease_BtuC"/>
</dbReference>
<feature type="transmembrane region" description="Helical" evidence="8">
    <location>
        <begin position="119"/>
        <end position="140"/>
    </location>
</feature>
<dbReference type="SUPFAM" id="SSF81345">
    <property type="entry name" value="ABC transporter involved in vitamin B12 uptake, BtuC"/>
    <property type="match status" value="1"/>
</dbReference>
<dbReference type="CDD" id="cd06550">
    <property type="entry name" value="TM_ABC_iron-siderophores_like"/>
    <property type="match status" value="1"/>
</dbReference>
<evidence type="ECO:0000256" key="1">
    <source>
        <dbReference type="ARBA" id="ARBA00004651"/>
    </source>
</evidence>
<keyword evidence="4" id="KW-1003">Cell membrane</keyword>
<evidence type="ECO:0000256" key="6">
    <source>
        <dbReference type="ARBA" id="ARBA00022989"/>
    </source>
</evidence>
<comment type="subcellular location">
    <subcellularLocation>
        <location evidence="1">Cell membrane</location>
        <topology evidence="1">Multi-pass membrane protein</topology>
    </subcellularLocation>
</comment>
<feature type="transmembrane region" description="Helical" evidence="8">
    <location>
        <begin position="152"/>
        <end position="175"/>
    </location>
</feature>
<evidence type="ECO:0000256" key="4">
    <source>
        <dbReference type="ARBA" id="ARBA00022475"/>
    </source>
</evidence>
<keyword evidence="5 8" id="KW-0812">Transmembrane</keyword>
<sequence length="336" mass="35860">MKNKNTWMPVFILASSPFFIVIVMVSSVIIGTKDISIETIYQAIFHFNESNVDHQIIWNSRIPRFVAALLVGAFLAVAGAIMQGITRNYLASPSIMGVNDGSAFLVTLAIIFLPNMSNASLIIISMIGSAIGAGLVFGFGSIIRDGLSPVRLAIIGTIIGTFLGSVATSIAMHFQVSQTITLWYNSKIHLVDPKLLLLSAPIGIIGIILAYSLAKGITISSLGEEVAIGLGQKTLWVKIASMFTVVILTGVSVALVGRIGFVGLIIPHITRFLVGVDYRYIIPGAAVIGGCFLALCDVISRLINFPYETPIGVVTAIIGVPFFLYLIWSKGSVKSA</sequence>
<comment type="caution">
    <text evidence="9">The sequence shown here is derived from an EMBL/GenBank/DDBJ whole genome shotgun (WGS) entry which is preliminary data.</text>
</comment>
<feature type="transmembrane region" description="Helical" evidence="8">
    <location>
        <begin position="94"/>
        <end position="113"/>
    </location>
</feature>
<evidence type="ECO:0000256" key="7">
    <source>
        <dbReference type="ARBA" id="ARBA00023136"/>
    </source>
</evidence>
<accession>A0ABQ5THW6</accession>
<dbReference type="PANTHER" id="PTHR30472:SF30">
    <property type="entry name" value="IRON-UPTAKE SYSTEM PERMEASE PROTEIN FEUB"/>
    <property type="match status" value="1"/>
</dbReference>